<evidence type="ECO:0000256" key="4">
    <source>
        <dbReference type="ARBA" id="ARBA00022448"/>
    </source>
</evidence>
<evidence type="ECO:0000313" key="13">
    <source>
        <dbReference type="EMBL" id="NJB68661.1"/>
    </source>
</evidence>
<evidence type="ECO:0000313" key="14">
    <source>
        <dbReference type="Proteomes" id="UP000580856"/>
    </source>
</evidence>
<sequence length="401" mass="43087">MPTFHYVAFDADNRKTKGYVEADSPARAMTMLRDKGLTPLKFSPVAEGGSARPGAMLSRLIGKGGIRISESFYYLGILIQSGHSLAKGLDLIGRMTTGRGSRIWLDIRDKVEQGTPFSRALEDYPRQFPAVYVGMIRVAESTGRLGAVLEQVARNEERRSEVQGRLATAMAYPGVILCVGLGAVWFLLANVLPKIATIFQASGSELPATTSMLLAVSGVMESLGAGVLLVPLALALGAVAAVRRIPAAGLLLSRMTWRIPVVQKFLLARFSGLLGFQIEAGIPLVQAMESSARAVPSPFLRAKILEARQEVAAGRPLDKVLEAQGIFPEVYILTLASGQRTGQLGPFLTRVTGIMERDVDNVLKRIVALAEPLLILGVGLVIAFIVVAILEPIFNLTTLVK</sequence>
<keyword evidence="4 10" id="KW-0813">Transport</keyword>
<dbReference type="RefSeq" id="WP_167941707.1">
    <property type="nucleotide sequence ID" value="NZ_JAATJA010000002.1"/>
</dbReference>
<name>A0A846QKK3_9BACT</name>
<dbReference type="Gene3D" id="1.20.81.30">
    <property type="entry name" value="Type II secretion system (T2SS), domain F"/>
    <property type="match status" value="2"/>
</dbReference>
<dbReference type="Proteomes" id="UP000580856">
    <property type="component" value="Unassembled WGS sequence"/>
</dbReference>
<organism evidence="13 14">
    <name type="scientific">Desulfobaculum xiamenense</name>
    <dbReference type="NCBI Taxonomy" id="995050"/>
    <lineage>
        <taxon>Bacteria</taxon>
        <taxon>Pseudomonadati</taxon>
        <taxon>Thermodesulfobacteriota</taxon>
        <taxon>Desulfovibrionia</taxon>
        <taxon>Desulfovibrionales</taxon>
        <taxon>Desulfovibrionaceae</taxon>
        <taxon>Desulfobaculum</taxon>
    </lineage>
</organism>
<evidence type="ECO:0000259" key="12">
    <source>
        <dbReference type="Pfam" id="PF00482"/>
    </source>
</evidence>
<feature type="domain" description="Type II secretion system protein GspF" evidence="12">
    <location>
        <begin position="74"/>
        <end position="193"/>
    </location>
</feature>
<dbReference type="InterPro" id="IPR001992">
    <property type="entry name" value="T2SS_GspF/T4SS_PilC_CS"/>
</dbReference>
<comment type="similarity">
    <text evidence="3 10">Belongs to the GSP F family.</text>
</comment>
<comment type="caution">
    <text evidence="13">The sequence shown here is derived from an EMBL/GenBank/DDBJ whole genome shotgun (WGS) entry which is preliminary data.</text>
</comment>
<comment type="function">
    <text evidence="1">Component of the type II secretion system inner membrane complex required for the energy-dependent secretion of extracellular factors such as proteases and toxins from the periplasm.</text>
</comment>
<dbReference type="EMBL" id="JAATJA010000002">
    <property type="protein sequence ID" value="NJB68661.1"/>
    <property type="molecule type" value="Genomic_DNA"/>
</dbReference>
<evidence type="ECO:0000256" key="10">
    <source>
        <dbReference type="RuleBase" id="RU003923"/>
    </source>
</evidence>
<feature type="transmembrane region" description="Helical" evidence="11">
    <location>
        <begin position="169"/>
        <end position="192"/>
    </location>
</feature>
<dbReference type="Pfam" id="PF00482">
    <property type="entry name" value="T2SSF"/>
    <property type="match status" value="2"/>
</dbReference>
<dbReference type="InterPro" id="IPR018076">
    <property type="entry name" value="T2SS_GspF_dom"/>
</dbReference>
<evidence type="ECO:0000256" key="6">
    <source>
        <dbReference type="ARBA" id="ARBA00022692"/>
    </source>
</evidence>
<evidence type="ECO:0000256" key="1">
    <source>
        <dbReference type="ARBA" id="ARBA00002684"/>
    </source>
</evidence>
<dbReference type="InterPro" id="IPR003004">
    <property type="entry name" value="GspF/PilC"/>
</dbReference>
<protein>
    <recommendedName>
        <fullName evidence="9">General secretion pathway protein F</fullName>
    </recommendedName>
</protein>
<proteinExistence type="inferred from homology"/>
<keyword evidence="7 11" id="KW-1133">Transmembrane helix</keyword>
<feature type="transmembrane region" description="Helical" evidence="11">
    <location>
        <begin position="373"/>
        <end position="394"/>
    </location>
</feature>
<keyword evidence="8 11" id="KW-0472">Membrane</keyword>
<evidence type="ECO:0000256" key="3">
    <source>
        <dbReference type="ARBA" id="ARBA00005745"/>
    </source>
</evidence>
<evidence type="ECO:0000256" key="9">
    <source>
        <dbReference type="ARBA" id="ARBA00030750"/>
    </source>
</evidence>
<evidence type="ECO:0000256" key="8">
    <source>
        <dbReference type="ARBA" id="ARBA00023136"/>
    </source>
</evidence>
<reference evidence="13 14" key="1">
    <citation type="submission" date="2020-03" db="EMBL/GenBank/DDBJ databases">
        <title>Genomic Encyclopedia of Type Strains, Phase IV (KMG-IV): sequencing the most valuable type-strain genomes for metagenomic binning, comparative biology and taxonomic classification.</title>
        <authorList>
            <person name="Goeker M."/>
        </authorList>
    </citation>
    <scope>NUCLEOTIDE SEQUENCE [LARGE SCALE GENOMIC DNA]</scope>
    <source>
        <strain evidence="13 14">DSM 24233</strain>
    </source>
</reference>
<dbReference type="GO" id="GO:0005886">
    <property type="term" value="C:plasma membrane"/>
    <property type="evidence" value="ECO:0007669"/>
    <property type="project" value="UniProtKB-SubCell"/>
</dbReference>
<gene>
    <name evidence="13" type="ORF">GGQ74_002334</name>
</gene>
<feature type="domain" description="Type II secretion system protein GspF" evidence="12">
    <location>
        <begin position="273"/>
        <end position="390"/>
    </location>
</feature>
<dbReference type="PRINTS" id="PR00812">
    <property type="entry name" value="BCTERIALGSPF"/>
</dbReference>
<evidence type="ECO:0000256" key="5">
    <source>
        <dbReference type="ARBA" id="ARBA00022475"/>
    </source>
</evidence>
<accession>A0A846QKK3</accession>
<dbReference type="PANTHER" id="PTHR30012">
    <property type="entry name" value="GENERAL SECRETION PATHWAY PROTEIN"/>
    <property type="match status" value="1"/>
</dbReference>
<evidence type="ECO:0000256" key="7">
    <source>
        <dbReference type="ARBA" id="ARBA00022989"/>
    </source>
</evidence>
<dbReference type="PANTHER" id="PTHR30012:SF0">
    <property type="entry name" value="TYPE II SECRETION SYSTEM PROTEIN F-RELATED"/>
    <property type="match status" value="1"/>
</dbReference>
<dbReference type="GO" id="GO:0009306">
    <property type="term" value="P:protein secretion"/>
    <property type="evidence" value="ECO:0007669"/>
    <property type="project" value="InterPro"/>
</dbReference>
<evidence type="ECO:0000256" key="11">
    <source>
        <dbReference type="SAM" id="Phobius"/>
    </source>
</evidence>
<feature type="transmembrane region" description="Helical" evidence="11">
    <location>
        <begin position="212"/>
        <end position="242"/>
    </location>
</feature>
<dbReference type="PROSITE" id="PS00874">
    <property type="entry name" value="T2SP_F"/>
    <property type="match status" value="1"/>
</dbReference>
<keyword evidence="5" id="KW-1003">Cell membrane</keyword>
<dbReference type="InterPro" id="IPR042094">
    <property type="entry name" value="T2SS_GspF_sf"/>
</dbReference>
<evidence type="ECO:0000256" key="2">
    <source>
        <dbReference type="ARBA" id="ARBA00004651"/>
    </source>
</evidence>
<keyword evidence="14" id="KW-1185">Reference proteome</keyword>
<dbReference type="AlphaFoldDB" id="A0A846QKK3"/>
<keyword evidence="6 10" id="KW-0812">Transmembrane</keyword>
<comment type="subcellular location">
    <subcellularLocation>
        <location evidence="2 10">Cell membrane</location>
        <topology evidence="2 10">Multi-pass membrane protein</topology>
    </subcellularLocation>
</comment>